<dbReference type="GO" id="GO:0051259">
    <property type="term" value="P:protein complex oligomerization"/>
    <property type="evidence" value="ECO:0007669"/>
    <property type="project" value="InterPro"/>
</dbReference>
<sequence length="183" mass="21297">MNCWKCKRLIDIPKILWFLQNNSANQPERRLLLIPCRQFSLDETDLKTSFEGFSPWSIPTNMLKQLLEHRIQDFEQSFSRANYLLGVLTNDSSEKSATGDFALRVMELNEEIERTDDKDALQKKLAEMESELSGLFSQLDRLFASNNLEEVRRLVSFIYLYTGGIWQKEDHSSTVALCPADYF</sequence>
<name>A0A915ETX3_9BILA</name>
<dbReference type="SUPFAM" id="SSF47144">
    <property type="entry name" value="HSC20 (HSCB), C-terminal oligomerisation domain"/>
    <property type="match status" value="1"/>
</dbReference>
<feature type="domain" description="Co-chaperone HscB C-terminal oligomerisation" evidence="2">
    <location>
        <begin position="103"/>
        <end position="155"/>
    </location>
</feature>
<reference evidence="4" key="1">
    <citation type="submission" date="2022-11" db="UniProtKB">
        <authorList>
            <consortium name="WormBaseParasite"/>
        </authorList>
    </citation>
    <scope>IDENTIFICATION</scope>
</reference>
<evidence type="ECO:0000313" key="4">
    <source>
        <dbReference type="WBParaSite" id="jg9484.3"/>
    </source>
</evidence>
<dbReference type="Gene3D" id="1.20.1280.20">
    <property type="entry name" value="HscB, C-terminal domain"/>
    <property type="match status" value="1"/>
</dbReference>
<dbReference type="AlphaFoldDB" id="A0A915ETX3"/>
<dbReference type="Proteomes" id="UP000887574">
    <property type="component" value="Unplaced"/>
</dbReference>
<proteinExistence type="predicted"/>
<evidence type="ECO:0000256" key="1">
    <source>
        <dbReference type="ARBA" id="ARBA00023186"/>
    </source>
</evidence>
<accession>A0A915ETX3</accession>
<protein>
    <submittedName>
        <fullName evidence="4">Co-chaperone HscB C-terminal oligomerisation domain-containing protein</fullName>
    </submittedName>
</protein>
<dbReference type="Pfam" id="PF07743">
    <property type="entry name" value="HSCB_C"/>
    <property type="match status" value="1"/>
</dbReference>
<evidence type="ECO:0000313" key="3">
    <source>
        <dbReference type="Proteomes" id="UP000887574"/>
    </source>
</evidence>
<organism evidence="3 4">
    <name type="scientific">Ditylenchus dipsaci</name>
    <dbReference type="NCBI Taxonomy" id="166011"/>
    <lineage>
        <taxon>Eukaryota</taxon>
        <taxon>Metazoa</taxon>
        <taxon>Ecdysozoa</taxon>
        <taxon>Nematoda</taxon>
        <taxon>Chromadorea</taxon>
        <taxon>Rhabditida</taxon>
        <taxon>Tylenchina</taxon>
        <taxon>Tylenchomorpha</taxon>
        <taxon>Sphaerularioidea</taxon>
        <taxon>Anguinidae</taxon>
        <taxon>Anguininae</taxon>
        <taxon>Ditylenchus</taxon>
    </lineage>
</organism>
<dbReference type="InterPro" id="IPR009073">
    <property type="entry name" value="HscB_oligo_C"/>
</dbReference>
<keyword evidence="1" id="KW-0143">Chaperone</keyword>
<dbReference type="WBParaSite" id="jg9484.3">
    <property type="protein sequence ID" value="jg9484.3"/>
    <property type="gene ID" value="jg9484"/>
</dbReference>
<evidence type="ECO:0000259" key="2">
    <source>
        <dbReference type="Pfam" id="PF07743"/>
    </source>
</evidence>
<keyword evidence="3" id="KW-1185">Reference proteome</keyword>
<dbReference type="InterPro" id="IPR036386">
    <property type="entry name" value="HscB_C_sf"/>
</dbReference>